<name>A0ABS1TCI2_9CLOT</name>
<protein>
    <recommendedName>
        <fullName evidence="3">WYL domain-containing protein</fullName>
    </recommendedName>
</protein>
<dbReference type="EMBL" id="JAESWC010000002">
    <property type="protein sequence ID" value="MBL4935678.1"/>
    <property type="molecule type" value="Genomic_DNA"/>
</dbReference>
<proteinExistence type="predicted"/>
<gene>
    <name evidence="1" type="ORF">JK636_07890</name>
</gene>
<keyword evidence="2" id="KW-1185">Reference proteome</keyword>
<evidence type="ECO:0000313" key="2">
    <source>
        <dbReference type="Proteomes" id="UP000632377"/>
    </source>
</evidence>
<evidence type="ECO:0000313" key="1">
    <source>
        <dbReference type="EMBL" id="MBL4935678.1"/>
    </source>
</evidence>
<organism evidence="1 2">
    <name type="scientific">Clostridium rhizosphaerae</name>
    <dbReference type="NCBI Taxonomy" id="2803861"/>
    <lineage>
        <taxon>Bacteria</taxon>
        <taxon>Bacillati</taxon>
        <taxon>Bacillota</taxon>
        <taxon>Clostridia</taxon>
        <taxon>Eubacteriales</taxon>
        <taxon>Clostridiaceae</taxon>
        <taxon>Clostridium</taxon>
    </lineage>
</organism>
<accession>A0ABS1TCI2</accession>
<dbReference type="Proteomes" id="UP000632377">
    <property type="component" value="Unassembled WGS sequence"/>
</dbReference>
<comment type="caution">
    <text evidence="1">The sequence shown here is derived from an EMBL/GenBank/DDBJ whole genome shotgun (WGS) entry which is preliminary data.</text>
</comment>
<evidence type="ECO:0008006" key="3">
    <source>
        <dbReference type="Google" id="ProtNLM"/>
    </source>
</evidence>
<sequence>MAILNLPIEVVAIYDSAKEIKPIRFYRISSEDTNEFVKIQRIIRRDKEKIDGEYITTFTCEILIDNSRKLYDLRYNNETEEWFLYKM</sequence>
<reference evidence="1 2" key="1">
    <citation type="submission" date="2021-01" db="EMBL/GenBank/DDBJ databases">
        <title>Genome public.</title>
        <authorList>
            <person name="Liu C."/>
            <person name="Sun Q."/>
        </authorList>
    </citation>
    <scope>NUCLEOTIDE SEQUENCE [LARGE SCALE GENOMIC DNA]</scope>
    <source>
        <strain evidence="1 2">YIM B02515</strain>
    </source>
</reference>
<dbReference type="RefSeq" id="WP_202748271.1">
    <property type="nucleotide sequence ID" value="NZ_JAESWC010000002.1"/>
</dbReference>